<dbReference type="Pfam" id="PF13302">
    <property type="entry name" value="Acetyltransf_3"/>
    <property type="match status" value="1"/>
</dbReference>
<keyword evidence="1" id="KW-0808">Transferase</keyword>
<dbReference type="PANTHER" id="PTHR43792:SF8">
    <property type="entry name" value="[RIBOSOMAL PROTEIN US5]-ALANINE N-ACETYLTRANSFERASE"/>
    <property type="match status" value="1"/>
</dbReference>
<name>A0AB35K2V5_9GAMM</name>
<comment type="caution">
    <text evidence="5">The sequence shown here is derived from an EMBL/GenBank/DDBJ whole genome shotgun (WGS) entry which is preliminary data.</text>
</comment>
<accession>A0AB35K2V5</accession>
<proteinExistence type="inferred from homology"/>
<gene>
    <name evidence="5" type="ORF">M0O54_08435</name>
</gene>
<keyword evidence="2" id="KW-0012">Acyltransferase</keyword>
<feature type="domain" description="N-acetyltransferase" evidence="4">
    <location>
        <begin position="19"/>
        <end position="164"/>
    </location>
</feature>
<evidence type="ECO:0000313" key="5">
    <source>
        <dbReference type="EMBL" id="MDD9320150.1"/>
    </source>
</evidence>
<dbReference type="RefSeq" id="WP_274579049.1">
    <property type="nucleotide sequence ID" value="NZ_JALNTG010000025.1"/>
</dbReference>
<sequence>MNYNFELNNLDNKKLKGERVYLRPLIINDAQEIYEAIQCSLDKLREFPATMIWALEEPSIENSINFCRFMREQFERNKEIVFTIRINNSDELIGLIGLHNIKWNIPRAEIGIWGNSCYSKNGYMTEAMKILTHFLTNDLKFKRIEAFVDEENINAIKICKNSKFDLEGIMRNALKNPLNNSLRNLCIYSITAD</sequence>
<evidence type="ECO:0000256" key="1">
    <source>
        <dbReference type="ARBA" id="ARBA00022679"/>
    </source>
</evidence>
<dbReference type="Gene3D" id="3.40.630.30">
    <property type="match status" value="1"/>
</dbReference>
<dbReference type="InterPro" id="IPR051531">
    <property type="entry name" value="N-acetyltransferase"/>
</dbReference>
<dbReference type="InterPro" id="IPR016181">
    <property type="entry name" value="Acyl_CoA_acyltransferase"/>
</dbReference>
<dbReference type="EMBL" id="JALNTG010000025">
    <property type="protein sequence ID" value="MDD9320150.1"/>
    <property type="molecule type" value="Genomic_DNA"/>
</dbReference>
<protein>
    <submittedName>
        <fullName evidence="5">GNAT family N-acetyltransferase</fullName>
    </submittedName>
</protein>
<dbReference type="GO" id="GO:0016747">
    <property type="term" value="F:acyltransferase activity, transferring groups other than amino-acyl groups"/>
    <property type="evidence" value="ECO:0007669"/>
    <property type="project" value="InterPro"/>
</dbReference>
<evidence type="ECO:0000313" key="6">
    <source>
        <dbReference type="Proteomes" id="UP001150055"/>
    </source>
</evidence>
<dbReference type="Proteomes" id="UP001150055">
    <property type="component" value="Unassembled WGS sequence"/>
</dbReference>
<dbReference type="AlphaFoldDB" id="A0AB35K2V5"/>
<organism evidence="5 6">
    <name type="scientific">Acinetobacter lactucae</name>
    <dbReference type="NCBI Taxonomy" id="1785128"/>
    <lineage>
        <taxon>Bacteria</taxon>
        <taxon>Pseudomonadati</taxon>
        <taxon>Pseudomonadota</taxon>
        <taxon>Gammaproteobacteria</taxon>
        <taxon>Moraxellales</taxon>
        <taxon>Moraxellaceae</taxon>
        <taxon>Acinetobacter</taxon>
        <taxon>Acinetobacter calcoaceticus/baumannii complex</taxon>
    </lineage>
</organism>
<evidence type="ECO:0000259" key="4">
    <source>
        <dbReference type="Pfam" id="PF13302"/>
    </source>
</evidence>
<dbReference type="InterPro" id="IPR000182">
    <property type="entry name" value="GNAT_dom"/>
</dbReference>
<dbReference type="PANTHER" id="PTHR43792">
    <property type="entry name" value="GNAT FAMILY, PUTATIVE (AFU_ORTHOLOGUE AFUA_3G00765)-RELATED-RELATED"/>
    <property type="match status" value="1"/>
</dbReference>
<comment type="similarity">
    <text evidence="3">Belongs to the acetyltransferase family. RimJ subfamily.</text>
</comment>
<dbReference type="SUPFAM" id="SSF55729">
    <property type="entry name" value="Acyl-CoA N-acyltransferases (Nat)"/>
    <property type="match status" value="1"/>
</dbReference>
<reference evidence="5" key="1">
    <citation type="submission" date="2022-12" db="EMBL/GenBank/DDBJ databases">
        <title>Acinetobacter lactucae: Emerging opportunistic pathogenic species of genus Acinetobacter isolated from immunocompromised patients in clinical settings of India.</title>
        <authorList>
            <person name="Amar A.K."/>
            <person name="Sawant A.R."/>
            <person name="Meera M."/>
            <person name="Tomar A."/>
            <person name="Sistla S."/>
            <person name="Prashanth K."/>
        </authorList>
    </citation>
    <scope>NUCLEOTIDE SEQUENCE</scope>
    <source>
        <strain evidence="5">PKAL1828C</strain>
    </source>
</reference>
<evidence type="ECO:0000256" key="3">
    <source>
        <dbReference type="ARBA" id="ARBA00038502"/>
    </source>
</evidence>
<evidence type="ECO:0000256" key="2">
    <source>
        <dbReference type="ARBA" id="ARBA00023315"/>
    </source>
</evidence>